<proteinExistence type="predicted"/>
<protein>
    <submittedName>
        <fullName evidence="2">Uncharacterized protein</fullName>
    </submittedName>
</protein>
<comment type="caution">
    <text evidence="2">The sequence shown here is derived from an EMBL/GenBank/DDBJ whole genome shotgun (WGS) entry which is preliminary data.</text>
</comment>
<evidence type="ECO:0000313" key="3">
    <source>
        <dbReference type="Proteomes" id="UP001165135"/>
    </source>
</evidence>
<evidence type="ECO:0000313" key="2">
    <source>
        <dbReference type="EMBL" id="GLY72582.1"/>
    </source>
</evidence>
<sequence>MIDAQDAPTRAHRNAWARVVASFAKRFGNLGTAEDAVSEALVTAAERWPVKGIAPDPGATAAATGPDPRSTWPGCDSTPRA</sequence>
<organism evidence="2 3">
    <name type="scientific">Actinoallomurus iriomotensis</name>
    <dbReference type="NCBI Taxonomy" id="478107"/>
    <lineage>
        <taxon>Bacteria</taxon>
        <taxon>Bacillati</taxon>
        <taxon>Actinomycetota</taxon>
        <taxon>Actinomycetes</taxon>
        <taxon>Streptosporangiales</taxon>
        <taxon>Thermomonosporaceae</taxon>
        <taxon>Actinoallomurus</taxon>
    </lineage>
</organism>
<feature type="region of interest" description="Disordered" evidence="1">
    <location>
        <begin position="51"/>
        <end position="81"/>
    </location>
</feature>
<dbReference type="RefSeq" id="WP_285617653.1">
    <property type="nucleotide sequence ID" value="NZ_BSTJ01000001.1"/>
</dbReference>
<name>A0A9W6REH6_9ACTN</name>
<reference evidence="2" key="1">
    <citation type="submission" date="2023-03" db="EMBL/GenBank/DDBJ databases">
        <title>Actinoallomurus iriomotensis NBRC 103681.</title>
        <authorList>
            <person name="Ichikawa N."/>
            <person name="Sato H."/>
            <person name="Tonouchi N."/>
        </authorList>
    </citation>
    <scope>NUCLEOTIDE SEQUENCE</scope>
    <source>
        <strain evidence="2">NBRC 103681</strain>
    </source>
</reference>
<dbReference type="AlphaFoldDB" id="A0A9W6REH6"/>
<feature type="compositionally biased region" description="Low complexity" evidence="1">
    <location>
        <begin position="54"/>
        <end position="68"/>
    </location>
</feature>
<dbReference type="EMBL" id="BSTJ01000001">
    <property type="protein sequence ID" value="GLY72582.1"/>
    <property type="molecule type" value="Genomic_DNA"/>
</dbReference>
<evidence type="ECO:0000256" key="1">
    <source>
        <dbReference type="SAM" id="MobiDB-lite"/>
    </source>
</evidence>
<accession>A0A9W6REH6</accession>
<dbReference type="Proteomes" id="UP001165135">
    <property type="component" value="Unassembled WGS sequence"/>
</dbReference>
<gene>
    <name evidence="2" type="ORF">Airi01_008490</name>
</gene>